<evidence type="ECO:0000259" key="2">
    <source>
        <dbReference type="Pfam" id="PF02517"/>
    </source>
</evidence>
<dbReference type="AlphaFoldDB" id="A0A1Y1XAW3"/>
<evidence type="ECO:0000313" key="4">
    <source>
        <dbReference type="Proteomes" id="UP000193944"/>
    </source>
</evidence>
<dbReference type="GO" id="GO:0080120">
    <property type="term" value="P:CAAX-box protein maturation"/>
    <property type="evidence" value="ECO:0007669"/>
    <property type="project" value="UniProtKB-ARBA"/>
</dbReference>
<evidence type="ECO:0000256" key="1">
    <source>
        <dbReference type="SAM" id="Phobius"/>
    </source>
</evidence>
<name>A0A1Y1XAW3_9FUNG</name>
<reference evidence="3 4" key="1">
    <citation type="submission" date="2016-08" db="EMBL/GenBank/DDBJ databases">
        <title>A Parts List for Fungal Cellulosomes Revealed by Comparative Genomics.</title>
        <authorList>
            <consortium name="DOE Joint Genome Institute"/>
            <person name="Haitjema C.H."/>
            <person name="Gilmore S.P."/>
            <person name="Henske J.K."/>
            <person name="Solomon K.V."/>
            <person name="De Groot R."/>
            <person name="Kuo A."/>
            <person name="Mondo S.J."/>
            <person name="Salamov A.A."/>
            <person name="Labutti K."/>
            <person name="Zhao Z."/>
            <person name="Chiniquy J."/>
            <person name="Barry K."/>
            <person name="Brewer H.M."/>
            <person name="Purvine S.O."/>
            <person name="Wright A.T."/>
            <person name="Boxma B."/>
            <person name="Van Alen T."/>
            <person name="Hackstein J.H."/>
            <person name="Baker S.E."/>
            <person name="Grigoriev I.V."/>
            <person name="O'Malley M.A."/>
        </authorList>
    </citation>
    <scope>NUCLEOTIDE SEQUENCE [LARGE SCALE GENOMIC DNA]</scope>
    <source>
        <strain evidence="3 4">S4</strain>
    </source>
</reference>
<organism evidence="3 4">
    <name type="scientific">Anaeromyces robustus</name>
    <dbReference type="NCBI Taxonomy" id="1754192"/>
    <lineage>
        <taxon>Eukaryota</taxon>
        <taxon>Fungi</taxon>
        <taxon>Fungi incertae sedis</taxon>
        <taxon>Chytridiomycota</taxon>
        <taxon>Chytridiomycota incertae sedis</taxon>
        <taxon>Neocallimastigomycetes</taxon>
        <taxon>Neocallimastigales</taxon>
        <taxon>Neocallimastigaceae</taxon>
        <taxon>Anaeromyces</taxon>
    </lineage>
</organism>
<dbReference type="Pfam" id="PF02517">
    <property type="entry name" value="Rce1-like"/>
    <property type="match status" value="1"/>
</dbReference>
<feature type="transmembrane region" description="Helical" evidence="1">
    <location>
        <begin position="195"/>
        <end position="215"/>
    </location>
</feature>
<proteinExistence type="predicted"/>
<dbReference type="InterPro" id="IPR052710">
    <property type="entry name" value="CAAX_protease"/>
</dbReference>
<feature type="transmembrane region" description="Helical" evidence="1">
    <location>
        <begin position="68"/>
        <end position="89"/>
    </location>
</feature>
<dbReference type="PANTHER" id="PTHR36435:SF1">
    <property type="entry name" value="CAAX AMINO TERMINAL PROTEASE FAMILY PROTEIN"/>
    <property type="match status" value="1"/>
</dbReference>
<dbReference type="PANTHER" id="PTHR36435">
    <property type="entry name" value="SLR1288 PROTEIN"/>
    <property type="match status" value="1"/>
</dbReference>
<reference evidence="3 4" key="2">
    <citation type="submission" date="2016-08" db="EMBL/GenBank/DDBJ databases">
        <title>Pervasive Adenine N6-methylation of Active Genes in Fungi.</title>
        <authorList>
            <consortium name="DOE Joint Genome Institute"/>
            <person name="Mondo S.J."/>
            <person name="Dannebaum R.O."/>
            <person name="Kuo R.C."/>
            <person name="Labutti K."/>
            <person name="Haridas S."/>
            <person name="Kuo A."/>
            <person name="Salamov A."/>
            <person name="Ahrendt S.R."/>
            <person name="Lipzen A."/>
            <person name="Sullivan W."/>
            <person name="Andreopoulos W.B."/>
            <person name="Clum A."/>
            <person name="Lindquist E."/>
            <person name="Daum C."/>
            <person name="Ramamoorthy G.K."/>
            <person name="Gryganskyi A."/>
            <person name="Culley D."/>
            <person name="Magnuson J.K."/>
            <person name="James T.Y."/>
            <person name="O'Malley M.A."/>
            <person name="Stajich J.E."/>
            <person name="Spatafora J.W."/>
            <person name="Visel A."/>
            <person name="Grigoriev I.V."/>
        </authorList>
    </citation>
    <scope>NUCLEOTIDE SEQUENCE [LARGE SCALE GENOMIC DNA]</scope>
    <source>
        <strain evidence="3 4">S4</strain>
    </source>
</reference>
<accession>A0A1Y1XAW3</accession>
<feature type="transmembrane region" description="Helical" evidence="1">
    <location>
        <begin position="172"/>
        <end position="189"/>
    </location>
</feature>
<keyword evidence="1" id="KW-1133">Transmembrane helix</keyword>
<keyword evidence="4" id="KW-1185">Reference proteome</keyword>
<keyword evidence="1" id="KW-0472">Membrane</keyword>
<comment type="caution">
    <text evidence="3">The sequence shown here is derived from an EMBL/GenBank/DDBJ whole genome shotgun (WGS) entry which is preliminary data.</text>
</comment>
<keyword evidence="1" id="KW-0812">Transmembrane</keyword>
<feature type="transmembrane region" description="Helical" evidence="1">
    <location>
        <begin position="109"/>
        <end position="127"/>
    </location>
</feature>
<feature type="transmembrane region" description="Helical" evidence="1">
    <location>
        <begin position="147"/>
        <end position="165"/>
    </location>
</feature>
<gene>
    <name evidence="3" type="ORF">BCR32DRAFT_292586</name>
</gene>
<dbReference type="GO" id="GO:0004175">
    <property type="term" value="F:endopeptidase activity"/>
    <property type="evidence" value="ECO:0007669"/>
    <property type="project" value="UniProtKB-ARBA"/>
</dbReference>
<protein>
    <recommendedName>
        <fullName evidence="2">CAAX prenyl protease 2/Lysostaphin resistance protein A-like domain-containing protein</fullName>
    </recommendedName>
</protein>
<dbReference type="Proteomes" id="UP000193944">
    <property type="component" value="Unassembled WGS sequence"/>
</dbReference>
<sequence>MPSLLNNNTNSVHPFVNMEEGRESEAIITKHNKIIVDIPDQPKPLVYRKAERERRNVPFFKQFLLPRVYGTAIISFIVICVISGINDFIINKYFKQNRNGIEENVKSSLVKFHIWGALLKCFVFPVIEEFIFRRFVFGMINKYSKIFAYILSTFLYAYTHFSFSVSRLISEYIYLPYYLILGFIFGYTYDYDGYLTTSILSNMFMNIAVVIYYFIKFKEFISVI</sequence>
<dbReference type="InterPro" id="IPR003675">
    <property type="entry name" value="Rce1/LyrA-like_dom"/>
</dbReference>
<feature type="domain" description="CAAX prenyl protease 2/Lysostaphin resistance protein A-like" evidence="2">
    <location>
        <begin position="114"/>
        <end position="207"/>
    </location>
</feature>
<dbReference type="EMBL" id="MCFG01000093">
    <property type="protein sequence ID" value="ORX82494.1"/>
    <property type="molecule type" value="Genomic_DNA"/>
</dbReference>
<evidence type="ECO:0000313" key="3">
    <source>
        <dbReference type="EMBL" id="ORX82494.1"/>
    </source>
</evidence>